<reference evidence="1" key="1">
    <citation type="submission" date="2014-09" db="EMBL/GenBank/DDBJ databases">
        <authorList>
            <person name="Magalhaes I.L.F."/>
            <person name="Oliveira U."/>
            <person name="Santos F.R."/>
            <person name="Vidigal T.H.D.A."/>
            <person name="Brescovit A.D."/>
            <person name="Santos A.J."/>
        </authorList>
    </citation>
    <scope>NUCLEOTIDE SEQUENCE</scope>
    <source>
        <tissue evidence="1">Shoot tissue taken approximately 20 cm above the soil surface</tissue>
    </source>
</reference>
<dbReference type="EMBL" id="GBRH01182344">
    <property type="protein sequence ID" value="JAE15552.1"/>
    <property type="molecule type" value="Transcribed_RNA"/>
</dbReference>
<reference evidence="1" key="2">
    <citation type="journal article" date="2015" name="Data Brief">
        <title>Shoot transcriptome of the giant reed, Arundo donax.</title>
        <authorList>
            <person name="Barrero R.A."/>
            <person name="Guerrero F.D."/>
            <person name="Moolhuijzen P."/>
            <person name="Goolsby J.A."/>
            <person name="Tidwell J."/>
            <person name="Bellgard S.E."/>
            <person name="Bellgard M.I."/>
        </authorList>
    </citation>
    <scope>NUCLEOTIDE SEQUENCE</scope>
    <source>
        <tissue evidence="1">Shoot tissue taken approximately 20 cm above the soil surface</tissue>
    </source>
</reference>
<proteinExistence type="predicted"/>
<protein>
    <submittedName>
        <fullName evidence="1">Uncharacterized protein</fullName>
    </submittedName>
</protein>
<evidence type="ECO:0000313" key="1">
    <source>
        <dbReference type="EMBL" id="JAE15552.1"/>
    </source>
</evidence>
<sequence>MCTRSGWCSWSC</sequence>
<name>A0A0A9FTF0_ARUDO</name>
<organism evidence="1">
    <name type="scientific">Arundo donax</name>
    <name type="common">Giant reed</name>
    <name type="synonym">Donax arundinaceus</name>
    <dbReference type="NCBI Taxonomy" id="35708"/>
    <lineage>
        <taxon>Eukaryota</taxon>
        <taxon>Viridiplantae</taxon>
        <taxon>Streptophyta</taxon>
        <taxon>Embryophyta</taxon>
        <taxon>Tracheophyta</taxon>
        <taxon>Spermatophyta</taxon>
        <taxon>Magnoliopsida</taxon>
        <taxon>Liliopsida</taxon>
        <taxon>Poales</taxon>
        <taxon>Poaceae</taxon>
        <taxon>PACMAD clade</taxon>
        <taxon>Arundinoideae</taxon>
        <taxon>Arundineae</taxon>
        <taxon>Arundo</taxon>
    </lineage>
</organism>
<accession>A0A0A9FTF0</accession>